<dbReference type="CDD" id="cd06382">
    <property type="entry name" value="PBP1_iGluR_Kainate"/>
    <property type="match status" value="1"/>
</dbReference>
<name>A0A8C6KIW7_NOTFU</name>
<feature type="region of interest" description="Disordered" evidence="20">
    <location>
        <begin position="843"/>
        <end position="880"/>
    </location>
</feature>
<comment type="subcellular location">
    <subcellularLocation>
        <location evidence="14 19">Postsynaptic cell membrane</location>
        <topology evidence="14 19">Multi-pass membrane protein</topology>
    </subcellularLocation>
</comment>
<dbReference type="SMART" id="SM00918">
    <property type="entry name" value="Lig_chan-Glu_bd"/>
    <property type="match status" value="1"/>
</dbReference>
<evidence type="ECO:0000256" key="8">
    <source>
        <dbReference type="ARBA" id="ARBA00023136"/>
    </source>
</evidence>
<keyword evidence="10" id="KW-0325">Glycoprotein</keyword>
<evidence type="ECO:0000256" key="11">
    <source>
        <dbReference type="ARBA" id="ARBA00023257"/>
    </source>
</evidence>
<dbReference type="FunFam" id="3.40.190.10:FF:000210">
    <property type="entry name" value="Glutamate receptor ionotropic, kainate 1"/>
    <property type="match status" value="2"/>
</dbReference>
<dbReference type="Gene3D" id="3.40.190.10">
    <property type="entry name" value="Periplasmic binding protein-like II"/>
    <property type="match status" value="2"/>
</dbReference>
<evidence type="ECO:0000256" key="2">
    <source>
        <dbReference type="ARBA" id="ARBA00022475"/>
    </source>
</evidence>
<proteinExistence type="inferred from homology"/>
<feature type="transmembrane region" description="Helical" evidence="19">
    <location>
        <begin position="776"/>
        <end position="800"/>
    </location>
</feature>
<dbReference type="InterPro" id="IPR001508">
    <property type="entry name" value="Iono_Glu_rcpt_met"/>
</dbReference>
<feature type="site" description="Interaction with the cone snail toxin Con-ikot-ikot" evidence="17">
    <location>
        <position position="688"/>
    </location>
</feature>
<dbReference type="InterPro" id="IPR001320">
    <property type="entry name" value="Iontro_rcpt_C"/>
</dbReference>
<evidence type="ECO:0000256" key="7">
    <source>
        <dbReference type="ARBA" id="ARBA00023065"/>
    </source>
</evidence>
<evidence type="ECO:0000256" key="13">
    <source>
        <dbReference type="ARBA" id="ARBA00023303"/>
    </source>
</evidence>
<evidence type="ECO:0000256" key="6">
    <source>
        <dbReference type="ARBA" id="ARBA00023018"/>
    </source>
</evidence>
<dbReference type="GeneTree" id="ENSGT00940000155610"/>
<feature type="binding site" evidence="16">
    <location>
        <position position="683"/>
    </location>
    <ligand>
        <name>L-glutamate</name>
        <dbReference type="ChEBI" id="CHEBI:29985"/>
    </ligand>
</feature>
<keyword evidence="3 19" id="KW-0812">Transmembrane</keyword>
<feature type="binding site" evidence="16">
    <location>
        <position position="682"/>
    </location>
    <ligand>
        <name>L-glutamate</name>
        <dbReference type="ChEBI" id="CHEBI:29985"/>
    </ligand>
</feature>
<keyword evidence="24" id="KW-1185">Reference proteome</keyword>
<evidence type="ECO:0000256" key="16">
    <source>
        <dbReference type="PIRSR" id="PIRSR601508-1"/>
    </source>
</evidence>
<dbReference type="FunFam" id="3.40.50.2300:FF:000010">
    <property type="entry name" value="Glutamate ionotropic receptor kainate type subunit 1"/>
    <property type="match status" value="1"/>
</dbReference>
<dbReference type="Pfam" id="PF00060">
    <property type="entry name" value="Lig_chan"/>
    <property type="match status" value="1"/>
</dbReference>
<reference evidence="23" key="1">
    <citation type="submission" date="2014-08" db="EMBL/GenBank/DDBJ databases">
        <authorList>
            <person name="Senf B."/>
            <person name="Petzold A."/>
            <person name="Downie B.R."/>
            <person name="Koch P."/>
            <person name="Platzer M."/>
        </authorList>
    </citation>
    <scope>NUCLEOTIDE SEQUENCE [LARGE SCALE GENOMIC DNA]</scope>
    <source>
        <strain evidence="23">GRZ</strain>
    </source>
</reference>
<feature type="binding site" evidence="16">
    <location>
        <position position="516"/>
    </location>
    <ligand>
        <name>L-glutamate</name>
        <dbReference type="ChEBI" id="CHEBI:29985"/>
    </ligand>
</feature>
<gene>
    <name evidence="23" type="primary">GRIK2</name>
</gene>
<keyword evidence="18" id="KW-1015">Disulfide bond</keyword>
<evidence type="ECO:0000256" key="5">
    <source>
        <dbReference type="ARBA" id="ARBA00022989"/>
    </source>
</evidence>
<dbReference type="Gene3D" id="1.10.287.70">
    <property type="match status" value="1"/>
</dbReference>
<evidence type="ECO:0000313" key="23">
    <source>
        <dbReference type="Ensembl" id="ENSNFUP00015003110.1"/>
    </source>
</evidence>
<feature type="chain" id="PRO_5034431806" description="Glutamate receptor" evidence="19">
    <location>
        <begin position="25"/>
        <end position="903"/>
    </location>
</feature>
<dbReference type="GO" id="GO:0045211">
    <property type="term" value="C:postsynaptic membrane"/>
    <property type="evidence" value="ECO:0007669"/>
    <property type="project" value="UniProtKB-SubCell"/>
</dbReference>
<evidence type="ECO:0000256" key="9">
    <source>
        <dbReference type="ARBA" id="ARBA00023170"/>
    </source>
</evidence>
<evidence type="ECO:0000256" key="19">
    <source>
        <dbReference type="RuleBase" id="RU367118"/>
    </source>
</evidence>
<dbReference type="SMART" id="SM00079">
    <property type="entry name" value="PBPe"/>
    <property type="match status" value="1"/>
</dbReference>
<dbReference type="GO" id="GO:0038023">
    <property type="term" value="F:signaling receptor activity"/>
    <property type="evidence" value="ECO:0007669"/>
    <property type="project" value="InterPro"/>
</dbReference>
<organism evidence="23 24">
    <name type="scientific">Nothobranchius furzeri</name>
    <name type="common">Turquoise killifish</name>
    <dbReference type="NCBI Taxonomy" id="105023"/>
    <lineage>
        <taxon>Eukaryota</taxon>
        <taxon>Metazoa</taxon>
        <taxon>Chordata</taxon>
        <taxon>Craniata</taxon>
        <taxon>Vertebrata</taxon>
        <taxon>Euteleostomi</taxon>
        <taxon>Actinopterygii</taxon>
        <taxon>Neopterygii</taxon>
        <taxon>Teleostei</taxon>
        <taxon>Neoteleostei</taxon>
        <taxon>Acanthomorphata</taxon>
        <taxon>Ovalentaria</taxon>
        <taxon>Atherinomorphae</taxon>
        <taxon>Cyprinodontiformes</taxon>
        <taxon>Nothobranchiidae</taxon>
        <taxon>Nothobranchius</taxon>
    </lineage>
</organism>
<keyword evidence="4 19" id="KW-0732">Signal</keyword>
<dbReference type="PANTHER" id="PTHR18966">
    <property type="entry name" value="IONOTROPIC GLUTAMATE RECEPTOR"/>
    <property type="match status" value="1"/>
</dbReference>
<reference evidence="23" key="3">
    <citation type="submission" date="2025-09" db="UniProtKB">
        <authorList>
            <consortium name="Ensembl"/>
        </authorList>
    </citation>
    <scope>IDENTIFICATION</scope>
</reference>
<feature type="disulfide bond" evidence="18">
    <location>
        <begin position="89"/>
        <end position="340"/>
    </location>
</feature>
<comment type="similarity">
    <text evidence="19">Belongs to the glutamate-gated ion channel (TC 1.A.10.1) family.</text>
</comment>
<feature type="domain" description="Ionotropic glutamate receptor L-glutamate and glycine-binding" evidence="22">
    <location>
        <begin position="435"/>
        <end position="500"/>
    </location>
</feature>
<evidence type="ECO:0000256" key="20">
    <source>
        <dbReference type="SAM" id="MobiDB-lite"/>
    </source>
</evidence>
<keyword evidence="13 19" id="KW-0407">Ion channel</keyword>
<keyword evidence="12 19" id="KW-1071">Ligand-gated ion channel</keyword>
<dbReference type="InterPro" id="IPR019594">
    <property type="entry name" value="Glu/Gly-bd"/>
</dbReference>
<accession>A0A8C6KIW7</accession>
<dbReference type="AlphaFoldDB" id="A0A8C6KIW7"/>
<feature type="site" description="Crucial to convey clamshell closure to channel opening" evidence="17">
    <location>
        <position position="661"/>
    </location>
</feature>
<feature type="domain" description="Ionotropic glutamate receptor C-terminal" evidence="21">
    <location>
        <begin position="425"/>
        <end position="757"/>
    </location>
</feature>
<feature type="transmembrane region" description="Helical" evidence="19">
    <location>
        <begin position="632"/>
        <end position="654"/>
    </location>
</feature>
<evidence type="ECO:0000259" key="22">
    <source>
        <dbReference type="SMART" id="SM00918"/>
    </source>
</evidence>
<dbReference type="Proteomes" id="UP000694548">
    <property type="component" value="Chromosome sgr05"/>
</dbReference>
<dbReference type="InterPro" id="IPR028082">
    <property type="entry name" value="Peripla_BP_I"/>
</dbReference>
<keyword evidence="6 19" id="KW-0770">Synapse</keyword>
<dbReference type="Pfam" id="PF01094">
    <property type="entry name" value="ANF_receptor"/>
    <property type="match status" value="1"/>
</dbReference>
<evidence type="ECO:0000256" key="4">
    <source>
        <dbReference type="ARBA" id="ARBA00022729"/>
    </source>
</evidence>
<keyword evidence="5 19" id="KW-1133">Transmembrane helix</keyword>
<evidence type="ECO:0000313" key="24">
    <source>
        <dbReference type="Proteomes" id="UP000694548"/>
    </source>
</evidence>
<comment type="catalytic activity">
    <reaction evidence="15">
        <text>Ca(2+)(in) = Ca(2+)(out)</text>
        <dbReference type="Rhea" id="RHEA:29671"/>
        <dbReference type="ChEBI" id="CHEBI:29108"/>
    </reaction>
</comment>
<dbReference type="SUPFAM" id="SSF53850">
    <property type="entry name" value="Periplasmic binding protein-like II"/>
    <property type="match status" value="1"/>
</dbReference>
<evidence type="ECO:0000256" key="18">
    <source>
        <dbReference type="PIRSR" id="PIRSR601508-3"/>
    </source>
</evidence>
<feature type="compositionally biased region" description="Basic and acidic residues" evidence="20">
    <location>
        <begin position="866"/>
        <end position="878"/>
    </location>
</feature>
<reference evidence="23" key="2">
    <citation type="submission" date="2025-08" db="UniProtKB">
        <authorList>
            <consortium name="Ensembl"/>
        </authorList>
    </citation>
    <scope>IDENTIFICATION</scope>
</reference>
<evidence type="ECO:0000256" key="15">
    <source>
        <dbReference type="ARBA" id="ARBA00036634"/>
    </source>
</evidence>
<dbReference type="GO" id="GO:0015276">
    <property type="term" value="F:ligand-gated monoatomic ion channel activity"/>
    <property type="evidence" value="ECO:0007669"/>
    <property type="project" value="InterPro"/>
</dbReference>
<evidence type="ECO:0000256" key="3">
    <source>
        <dbReference type="ARBA" id="ARBA00022692"/>
    </source>
</evidence>
<keyword evidence="9 19" id="KW-0675">Receptor</keyword>
<keyword evidence="1 19" id="KW-0813">Transport</keyword>
<feature type="transmembrane region" description="Helical" evidence="19">
    <location>
        <begin position="556"/>
        <end position="575"/>
    </location>
</feature>
<evidence type="ECO:0000256" key="10">
    <source>
        <dbReference type="ARBA" id="ARBA00023180"/>
    </source>
</evidence>
<keyword evidence="8 19" id="KW-0472">Membrane</keyword>
<dbReference type="InterPro" id="IPR015683">
    <property type="entry name" value="Ionotropic_Glu_rcpt"/>
</dbReference>
<keyword evidence="11 19" id="KW-0628">Postsynaptic cell membrane</keyword>
<keyword evidence="2 19" id="KW-1003">Cell membrane</keyword>
<dbReference type="FunFam" id="1.10.287.70:FF:000010">
    <property type="entry name" value="Putative glutamate receptor ionotropic kainate 1"/>
    <property type="match status" value="1"/>
</dbReference>
<evidence type="ECO:0000256" key="12">
    <source>
        <dbReference type="ARBA" id="ARBA00023286"/>
    </source>
</evidence>
<dbReference type="Gene3D" id="3.40.50.2300">
    <property type="match status" value="2"/>
</dbReference>
<dbReference type="InterPro" id="IPR001828">
    <property type="entry name" value="ANF_lig-bd_rcpt"/>
</dbReference>
<evidence type="ECO:0000256" key="17">
    <source>
        <dbReference type="PIRSR" id="PIRSR601508-2"/>
    </source>
</evidence>
<evidence type="ECO:0000256" key="1">
    <source>
        <dbReference type="ARBA" id="ARBA00022448"/>
    </source>
</evidence>
<comment type="function">
    <text evidence="19">Receptor for glutamate that functions as a ligand-gated ion channel in the central nervous system and plays an important role in excitatory synaptic transmission. L-glutamate acts as an excitatory neurotransmitter at many synapses in the central nervous system.</text>
</comment>
<dbReference type="Ensembl" id="ENSNFUT00015003308.1">
    <property type="protein sequence ID" value="ENSNFUP00015003110.1"/>
    <property type="gene ID" value="ENSNFUG00015000764.1"/>
</dbReference>
<protein>
    <recommendedName>
        <fullName evidence="19">Glutamate receptor</fullName>
    </recommendedName>
</protein>
<evidence type="ECO:0000259" key="21">
    <source>
        <dbReference type="SMART" id="SM00079"/>
    </source>
</evidence>
<feature type="signal peptide" evidence="19">
    <location>
        <begin position="1"/>
        <end position="24"/>
    </location>
</feature>
<keyword evidence="7 19" id="KW-0406">Ion transport</keyword>
<evidence type="ECO:0000256" key="14">
    <source>
        <dbReference type="ARBA" id="ARBA00034104"/>
    </source>
</evidence>
<dbReference type="SUPFAM" id="SSF53822">
    <property type="entry name" value="Periplasmic binding protein-like I"/>
    <property type="match status" value="1"/>
</dbReference>
<feature type="binding site" evidence="16">
    <location>
        <position position="509"/>
    </location>
    <ligand>
        <name>L-glutamate</name>
        <dbReference type="ChEBI" id="CHEBI:29985"/>
    </ligand>
</feature>
<dbReference type="PRINTS" id="PR00177">
    <property type="entry name" value="NMDARECEPTOR"/>
</dbReference>
<dbReference type="Pfam" id="PF10613">
    <property type="entry name" value="Lig_chan-Glu_bd"/>
    <property type="match status" value="1"/>
</dbReference>
<sequence>MFNTSLRWSTRLLLMLHLLGSSHGMPHVLRFGGIFESIESGPSGAEELAFKFALNTINRNRTLLPNTTLTYDIQRVNIYDSFEASRKACDQLSLGVAAIFGPSHSSSANAVQSICNALGVPHIQTKWKHQVSDNRDIFYVSLYPDFSSLSRAILDLVHFFKWKTVTVVYDDSTGLIRLQELIKAPSRYNIRLKIRQLPAETKDSKPLLKEMKRGKEFHIIFDCGHEMAAGILKQALAMGMMTEYYHYIFTTLDLFALDVEPYRYSGVNMTGFRILNTENSQVASIIEKWSMERLQAPPKPDSGLLDGFMTTDAALMYDAVHVVAVAVQQSQQITVSSLQCNRHKPWRFGNRFMALIKEAHWDGLTGRISFNRTNGLRTDFDLDVISLKEEGLEKIGTWDPVSGLNMTDNQKEKMTNVSDSLSNRSLIVSTLLEEPYVMFKKSDTPLYGNDRFEGYCIDLLRELANILGFTYKVCLVEDGKYGAQDENTGQWNGMVKELMDHRADLAVAPLAITYVREKVIDFSKPFMTLGISILYRKPNGTNPGVFSFLNPLSPDIWMYILLAYLGVSCVLFVIARFSPYEWYNPHPCNPDLDLVENNFTLLNSFWFGVGALMQQGSELMPKALSTRIVGGIWWFFTLIIISSYTANLAAFLTVERMESPIDSADDLAKQTRIEYGVVEDGSTMTFFKKTKISTYDKMWEFMSSRRHSVMIGGLIDSKAYGVGTPMGSPYRDKITIAILQLQEEGKLHMMKEKWWRGNGCPEEESKEASALGVQNIGGIFIVLAAGLVLSVFVAVGEFLYKSKQNAQLEKAQWRQRDKKQVLLQHHGKRTEGFPQVPAAAQTQTPATCHGENRGSHQHAYLQRPKTARERDHGLKREPPSLSHLLSCTEGVCKDTRGQGVGKW</sequence>